<name>A0ABP5ETU5_9ACTN</name>
<feature type="region of interest" description="Disordered" evidence="1">
    <location>
        <begin position="175"/>
        <end position="197"/>
    </location>
</feature>
<evidence type="ECO:0000256" key="1">
    <source>
        <dbReference type="SAM" id="MobiDB-lite"/>
    </source>
</evidence>
<dbReference type="Proteomes" id="UP001499854">
    <property type="component" value="Unassembled WGS sequence"/>
</dbReference>
<accession>A0ABP5ETU5</accession>
<sequence length="197" mass="22090">MYSHNVRVWEIRTYRGTKRTTYTLRWSVAGNDFPKTFPVKALAESRRSELVAAQRRGEPFCDETGLPESEVRHRLTSVSFYAHAIEFMDMKWPALEPGSRRTLATALATVALALIDDHDGAPEYSVGFRALAGWSFNKTARAAAKPCDEVTEAIAWIEKHSLPLSALADRRSLVLRTTAPPRTTQASSSRRRPTATR</sequence>
<evidence type="ECO:0008006" key="4">
    <source>
        <dbReference type="Google" id="ProtNLM"/>
    </source>
</evidence>
<comment type="caution">
    <text evidence="2">The sequence shown here is derived from an EMBL/GenBank/DDBJ whole genome shotgun (WGS) entry which is preliminary data.</text>
</comment>
<dbReference type="EMBL" id="BAAAQM010000090">
    <property type="protein sequence ID" value="GAA2006260.1"/>
    <property type="molecule type" value="Genomic_DNA"/>
</dbReference>
<protein>
    <recommendedName>
        <fullName evidence="4">Integrase family protein</fullName>
    </recommendedName>
</protein>
<evidence type="ECO:0000313" key="3">
    <source>
        <dbReference type="Proteomes" id="UP001499854"/>
    </source>
</evidence>
<evidence type="ECO:0000313" key="2">
    <source>
        <dbReference type="EMBL" id="GAA2006260.1"/>
    </source>
</evidence>
<proteinExistence type="predicted"/>
<keyword evidence="3" id="KW-1185">Reference proteome</keyword>
<reference evidence="3" key="1">
    <citation type="journal article" date="2019" name="Int. J. Syst. Evol. Microbiol.">
        <title>The Global Catalogue of Microorganisms (GCM) 10K type strain sequencing project: providing services to taxonomists for standard genome sequencing and annotation.</title>
        <authorList>
            <consortium name="The Broad Institute Genomics Platform"/>
            <consortium name="The Broad Institute Genome Sequencing Center for Infectious Disease"/>
            <person name="Wu L."/>
            <person name="Ma J."/>
        </authorList>
    </citation>
    <scope>NUCLEOTIDE SEQUENCE [LARGE SCALE GENOMIC DNA]</scope>
    <source>
        <strain evidence="3">JCM 16013</strain>
    </source>
</reference>
<gene>
    <name evidence="2" type="ORF">GCM10009838_85680</name>
</gene>
<organism evidence="2 3">
    <name type="scientific">Catenulispora subtropica</name>
    <dbReference type="NCBI Taxonomy" id="450798"/>
    <lineage>
        <taxon>Bacteria</taxon>
        <taxon>Bacillati</taxon>
        <taxon>Actinomycetota</taxon>
        <taxon>Actinomycetes</taxon>
        <taxon>Catenulisporales</taxon>
        <taxon>Catenulisporaceae</taxon>
        <taxon>Catenulispora</taxon>
    </lineage>
</organism>